<dbReference type="AlphaFoldDB" id="A0A8K0R6Z4"/>
<sequence length="456" mass="51245">DKVFLREQNIEGTYACLSHCWGSQGPALQLTQESMNLFMTGVARCQLPNTFRDAVEICSNLNISYLWIDALCIIQNDEGDWRDAVSAMASIYESAYITIAATASDGSEGGCFQSAFGQHEVHKLGNTGLFALKMPPRFPAKSSVTGESNLIDWPLLTRGWVCQERRLSSRMVHFAKHQLVWECETVTRSEYGDEDWQSESNMTVAHNPVKALHLDSKSGWKEFVETYSALKFTKTTDRLPALAGIVTREMRRRVDDVYVAGMWKSTLLDDLASYSLTESPRAHGVPTWSWACYLGHVSWLSPLAKRTAELLHLDLTYDGPAQMGTVHGAGIRIRGPTLSLAAQSFHTYEYGWVDLLQNEFWSCYLEPRGSFGAQHRLGGDDKFLVLLLSADHENPSRFTTYIGCAILLQETTTGKFEKIGTVKVYLKMHIDPDDGKWRAALEAILDFFTVREVEII</sequence>
<keyword evidence="3" id="KW-1185">Reference proteome</keyword>
<dbReference type="EMBL" id="JAGMVJ010000009">
    <property type="protein sequence ID" value="KAH7087535.1"/>
    <property type="molecule type" value="Genomic_DNA"/>
</dbReference>
<comment type="caution">
    <text evidence="2">The sequence shown here is derived from an EMBL/GenBank/DDBJ whole genome shotgun (WGS) entry which is preliminary data.</text>
</comment>
<organism evidence="2 3">
    <name type="scientific">Paraphoma chrysanthemicola</name>
    <dbReference type="NCBI Taxonomy" id="798071"/>
    <lineage>
        <taxon>Eukaryota</taxon>
        <taxon>Fungi</taxon>
        <taxon>Dikarya</taxon>
        <taxon>Ascomycota</taxon>
        <taxon>Pezizomycotina</taxon>
        <taxon>Dothideomycetes</taxon>
        <taxon>Pleosporomycetidae</taxon>
        <taxon>Pleosporales</taxon>
        <taxon>Pleosporineae</taxon>
        <taxon>Phaeosphaeriaceae</taxon>
        <taxon>Paraphoma</taxon>
    </lineage>
</organism>
<dbReference type="Proteomes" id="UP000813461">
    <property type="component" value="Unassembled WGS sequence"/>
</dbReference>
<dbReference type="OrthoDB" id="2958217at2759"/>
<protein>
    <submittedName>
        <fullName evidence="2">Heterokaryon incompatibility protein-domain-containing protein</fullName>
    </submittedName>
</protein>
<proteinExistence type="predicted"/>
<name>A0A8K0R6Z4_9PLEO</name>
<dbReference type="Pfam" id="PF06985">
    <property type="entry name" value="HET"/>
    <property type="match status" value="1"/>
</dbReference>
<reference evidence="2" key="1">
    <citation type="journal article" date="2021" name="Nat. Commun.">
        <title>Genetic determinants of endophytism in the Arabidopsis root mycobiome.</title>
        <authorList>
            <person name="Mesny F."/>
            <person name="Miyauchi S."/>
            <person name="Thiergart T."/>
            <person name="Pickel B."/>
            <person name="Atanasova L."/>
            <person name="Karlsson M."/>
            <person name="Huettel B."/>
            <person name="Barry K.W."/>
            <person name="Haridas S."/>
            <person name="Chen C."/>
            <person name="Bauer D."/>
            <person name="Andreopoulos W."/>
            <person name="Pangilinan J."/>
            <person name="LaButti K."/>
            <person name="Riley R."/>
            <person name="Lipzen A."/>
            <person name="Clum A."/>
            <person name="Drula E."/>
            <person name="Henrissat B."/>
            <person name="Kohler A."/>
            <person name="Grigoriev I.V."/>
            <person name="Martin F.M."/>
            <person name="Hacquard S."/>
        </authorList>
    </citation>
    <scope>NUCLEOTIDE SEQUENCE</scope>
    <source>
        <strain evidence="2">MPI-SDFR-AT-0120</strain>
    </source>
</reference>
<evidence type="ECO:0000313" key="3">
    <source>
        <dbReference type="Proteomes" id="UP000813461"/>
    </source>
</evidence>
<feature type="non-terminal residue" evidence="2">
    <location>
        <position position="1"/>
    </location>
</feature>
<gene>
    <name evidence="2" type="ORF">FB567DRAFT_443046</name>
</gene>
<dbReference type="InterPro" id="IPR010730">
    <property type="entry name" value="HET"/>
</dbReference>
<feature type="domain" description="Heterokaryon incompatibility" evidence="1">
    <location>
        <begin position="14"/>
        <end position="164"/>
    </location>
</feature>
<evidence type="ECO:0000313" key="2">
    <source>
        <dbReference type="EMBL" id="KAH7087535.1"/>
    </source>
</evidence>
<accession>A0A8K0R6Z4</accession>
<dbReference type="PANTHER" id="PTHR33112">
    <property type="entry name" value="DOMAIN PROTEIN, PUTATIVE-RELATED"/>
    <property type="match status" value="1"/>
</dbReference>
<evidence type="ECO:0000259" key="1">
    <source>
        <dbReference type="Pfam" id="PF06985"/>
    </source>
</evidence>
<dbReference type="PANTHER" id="PTHR33112:SF13">
    <property type="entry name" value="HETEROKARYON INCOMPATIBILITY DOMAIN-CONTAINING PROTEIN"/>
    <property type="match status" value="1"/>
</dbReference>